<evidence type="ECO:0000313" key="18">
    <source>
        <dbReference type="Proteomes" id="UP001055101"/>
    </source>
</evidence>
<keyword evidence="7 14" id="KW-0812">Transmembrane</keyword>
<evidence type="ECO:0000256" key="14">
    <source>
        <dbReference type="SAM" id="Phobius"/>
    </source>
</evidence>
<dbReference type="PANTHER" id="PTHR41523:SF7">
    <property type="entry name" value="HISTIDINE KINASE"/>
    <property type="match status" value="1"/>
</dbReference>
<keyword evidence="13" id="KW-0175">Coiled coil</keyword>
<dbReference type="PANTHER" id="PTHR41523">
    <property type="entry name" value="TWO-COMPONENT SYSTEM SENSOR PROTEIN"/>
    <property type="match status" value="1"/>
</dbReference>
<dbReference type="Pfam" id="PF07536">
    <property type="entry name" value="HWE_HK"/>
    <property type="match status" value="1"/>
</dbReference>
<dbReference type="Pfam" id="PF02743">
    <property type="entry name" value="dCache_1"/>
    <property type="match status" value="1"/>
</dbReference>
<organism evidence="17 18">
    <name type="scientific">Methylobacterium thuringiense</name>
    <dbReference type="NCBI Taxonomy" id="1003091"/>
    <lineage>
        <taxon>Bacteria</taxon>
        <taxon>Pseudomonadati</taxon>
        <taxon>Pseudomonadota</taxon>
        <taxon>Alphaproteobacteria</taxon>
        <taxon>Hyphomicrobiales</taxon>
        <taxon>Methylobacteriaceae</taxon>
        <taxon>Methylobacterium</taxon>
    </lineage>
</organism>
<dbReference type="Proteomes" id="UP001055101">
    <property type="component" value="Unassembled WGS sequence"/>
</dbReference>
<gene>
    <name evidence="17" type="ORF">EKPJFOCH_1763</name>
</gene>
<dbReference type="Gene3D" id="3.30.565.10">
    <property type="entry name" value="Histidine kinase-like ATPase, C-terminal domain"/>
    <property type="match status" value="1"/>
</dbReference>
<feature type="chain" id="PRO_5046889221" description="histidine kinase" evidence="15">
    <location>
        <begin position="21"/>
        <end position="564"/>
    </location>
</feature>
<dbReference type="InterPro" id="IPR033479">
    <property type="entry name" value="dCache_1"/>
</dbReference>
<reference evidence="17" key="2">
    <citation type="submission" date="2021-08" db="EMBL/GenBank/DDBJ databases">
        <authorList>
            <person name="Tani A."/>
            <person name="Ola A."/>
            <person name="Ogura Y."/>
            <person name="Katsura K."/>
            <person name="Hayashi T."/>
        </authorList>
    </citation>
    <scope>NUCLEOTIDE SEQUENCE</scope>
    <source>
        <strain evidence="17">DSM 23674</strain>
    </source>
</reference>
<evidence type="ECO:0000256" key="1">
    <source>
        <dbReference type="ARBA" id="ARBA00000085"/>
    </source>
</evidence>
<keyword evidence="4" id="KW-1003">Cell membrane</keyword>
<evidence type="ECO:0000256" key="15">
    <source>
        <dbReference type="SAM" id="SignalP"/>
    </source>
</evidence>
<evidence type="ECO:0000256" key="13">
    <source>
        <dbReference type="SAM" id="Coils"/>
    </source>
</evidence>
<protein>
    <recommendedName>
        <fullName evidence="3">histidine kinase</fullName>
        <ecNumber evidence="3">2.7.13.3</ecNumber>
    </recommendedName>
</protein>
<dbReference type="InterPro" id="IPR029151">
    <property type="entry name" value="Sensor-like_sf"/>
</dbReference>
<keyword evidence="9" id="KW-0418">Kinase</keyword>
<dbReference type="InterPro" id="IPR036890">
    <property type="entry name" value="HATPase_C_sf"/>
</dbReference>
<dbReference type="Gene3D" id="3.30.450.20">
    <property type="entry name" value="PAS domain"/>
    <property type="match status" value="1"/>
</dbReference>
<evidence type="ECO:0000256" key="5">
    <source>
        <dbReference type="ARBA" id="ARBA00022553"/>
    </source>
</evidence>
<feature type="coiled-coil region" evidence="13">
    <location>
        <begin position="348"/>
        <end position="421"/>
    </location>
</feature>
<keyword evidence="5" id="KW-0597">Phosphoprotein</keyword>
<evidence type="ECO:0000256" key="9">
    <source>
        <dbReference type="ARBA" id="ARBA00022777"/>
    </source>
</evidence>
<sequence>MTLTARILLLVLLALTPAVAVQVYNERALRDSRAEAVRAAAARGAQAVAADLAQFADGARQVLEILAEEPAIRDRDATACTPFLASVAGRLTGSNIIVVTDAAGGVVCNSKGAAAGSYSLADRNYFKTVMATGRSAIGEYVIGRGNGRPTIQFAHPLRDGSGRVDGLINLGFDPEWLSRRLAQAGIPRDAAVTVIDRNGSVVVRLPDPEAWIGHGVPDSFEAALKEAVAAGGVSEMRGLRGTLRITGVVRPQGALDGITIAVGISREAAFADIDAANRRGVVLILVGILIALLAALVGGRLFIRRPVQRLLRAAHAWRGGDLGSRSGLSGSSEFGELGQAFDTMAAALQSHEQDLKAELSRSHALQEQQVTMLHELNHRVKNTLATVQSLARQSRGGEEQVAQLENRILALSKTHDLLTRRDWTRASLRQVLENELSPYRNGEDQFELVGEDVDLPPRYVLALGMTAHELTTNAAKYGALSTGTGRVSVGWRVTRGGAGQSRLRIEWRERDGPPVTIPRHRGFGSRLITGGIARELAGEVRLDFDPDGLRCVIDVPLEACATAH</sequence>
<comment type="subcellular location">
    <subcellularLocation>
        <location evidence="2">Cell membrane</location>
        <topology evidence="2">Multi-pass membrane protein</topology>
    </subcellularLocation>
</comment>
<evidence type="ECO:0000256" key="12">
    <source>
        <dbReference type="ARBA" id="ARBA00023136"/>
    </source>
</evidence>
<evidence type="ECO:0000313" key="17">
    <source>
        <dbReference type="EMBL" id="GJE55273.1"/>
    </source>
</evidence>
<dbReference type="Gene3D" id="6.10.340.10">
    <property type="match status" value="1"/>
</dbReference>
<dbReference type="EMBL" id="BPRA01000008">
    <property type="protein sequence ID" value="GJE55273.1"/>
    <property type="molecule type" value="Genomic_DNA"/>
</dbReference>
<reference evidence="17" key="1">
    <citation type="journal article" date="2021" name="Front. Microbiol.">
        <title>Comprehensive Comparative Genomics and Phenotyping of Methylobacterium Species.</title>
        <authorList>
            <person name="Alessa O."/>
            <person name="Ogura Y."/>
            <person name="Fujitani Y."/>
            <person name="Takami H."/>
            <person name="Hayashi T."/>
            <person name="Sahin N."/>
            <person name="Tani A."/>
        </authorList>
    </citation>
    <scope>NUCLEOTIDE SEQUENCE</scope>
    <source>
        <strain evidence="17">DSM 23674</strain>
    </source>
</reference>
<evidence type="ECO:0000256" key="7">
    <source>
        <dbReference type="ARBA" id="ARBA00022692"/>
    </source>
</evidence>
<dbReference type="CDD" id="cd12915">
    <property type="entry name" value="PDC2_DGC_like"/>
    <property type="match status" value="1"/>
</dbReference>
<keyword evidence="11 14" id="KW-1133">Transmembrane helix</keyword>
<dbReference type="SMART" id="SM00911">
    <property type="entry name" value="HWE_HK"/>
    <property type="match status" value="1"/>
</dbReference>
<keyword evidence="6" id="KW-0808">Transferase</keyword>
<evidence type="ECO:0000256" key="10">
    <source>
        <dbReference type="ARBA" id="ARBA00022840"/>
    </source>
</evidence>
<proteinExistence type="predicted"/>
<feature type="signal peptide" evidence="15">
    <location>
        <begin position="1"/>
        <end position="20"/>
    </location>
</feature>
<dbReference type="CDD" id="cd06225">
    <property type="entry name" value="HAMP"/>
    <property type="match status" value="1"/>
</dbReference>
<keyword evidence="15" id="KW-0732">Signal</keyword>
<evidence type="ECO:0000256" key="3">
    <source>
        <dbReference type="ARBA" id="ARBA00012438"/>
    </source>
</evidence>
<keyword evidence="18" id="KW-1185">Reference proteome</keyword>
<comment type="caution">
    <text evidence="17">The sequence shown here is derived from an EMBL/GenBank/DDBJ whole genome shotgun (WGS) entry which is preliminary data.</text>
</comment>
<dbReference type="SUPFAM" id="SSF158472">
    <property type="entry name" value="HAMP domain-like"/>
    <property type="match status" value="1"/>
</dbReference>
<evidence type="ECO:0000256" key="2">
    <source>
        <dbReference type="ARBA" id="ARBA00004651"/>
    </source>
</evidence>
<dbReference type="EC" id="2.7.13.3" evidence="3"/>
<feature type="domain" description="HAMP" evidence="16">
    <location>
        <begin position="301"/>
        <end position="353"/>
    </location>
</feature>
<evidence type="ECO:0000256" key="6">
    <source>
        <dbReference type="ARBA" id="ARBA00022679"/>
    </source>
</evidence>
<keyword evidence="12 14" id="KW-0472">Membrane</keyword>
<dbReference type="SMART" id="SM00304">
    <property type="entry name" value="HAMP"/>
    <property type="match status" value="1"/>
</dbReference>
<dbReference type="InterPro" id="IPR011102">
    <property type="entry name" value="Sig_transdc_His_kinase_HWE"/>
</dbReference>
<keyword evidence="8" id="KW-0547">Nucleotide-binding</keyword>
<evidence type="ECO:0000256" key="8">
    <source>
        <dbReference type="ARBA" id="ARBA00022741"/>
    </source>
</evidence>
<name>A0ABQ4TJ30_9HYPH</name>
<feature type="transmembrane region" description="Helical" evidence="14">
    <location>
        <begin position="281"/>
        <end position="303"/>
    </location>
</feature>
<evidence type="ECO:0000256" key="4">
    <source>
        <dbReference type="ARBA" id="ARBA00022475"/>
    </source>
</evidence>
<evidence type="ECO:0000256" key="11">
    <source>
        <dbReference type="ARBA" id="ARBA00022989"/>
    </source>
</evidence>
<dbReference type="CDD" id="cd12914">
    <property type="entry name" value="PDC1_DGC_like"/>
    <property type="match status" value="1"/>
</dbReference>
<dbReference type="Pfam" id="PF00672">
    <property type="entry name" value="HAMP"/>
    <property type="match status" value="1"/>
</dbReference>
<dbReference type="InterPro" id="IPR003660">
    <property type="entry name" value="HAMP_dom"/>
</dbReference>
<keyword evidence="10" id="KW-0067">ATP-binding</keyword>
<evidence type="ECO:0000259" key="16">
    <source>
        <dbReference type="PROSITE" id="PS50885"/>
    </source>
</evidence>
<dbReference type="RefSeq" id="WP_147819131.1">
    <property type="nucleotide sequence ID" value="NZ_BPRA01000008.1"/>
</dbReference>
<comment type="catalytic activity">
    <reaction evidence="1">
        <text>ATP + protein L-histidine = ADP + protein N-phospho-L-histidine.</text>
        <dbReference type="EC" id="2.7.13.3"/>
    </reaction>
</comment>
<accession>A0ABQ4TJ30</accession>
<dbReference type="PROSITE" id="PS50885">
    <property type="entry name" value="HAMP"/>
    <property type="match status" value="1"/>
</dbReference>
<dbReference type="SUPFAM" id="SSF103190">
    <property type="entry name" value="Sensory domain-like"/>
    <property type="match status" value="1"/>
</dbReference>